<protein>
    <submittedName>
        <fullName evidence="1">DUF6098 family protein</fullName>
    </submittedName>
</protein>
<name>A0ABV3K6R5_STRON</name>
<keyword evidence="2" id="KW-1185">Reference proteome</keyword>
<dbReference type="EMBL" id="JBFAUK010000041">
    <property type="protein sequence ID" value="MEV5510834.1"/>
    <property type="molecule type" value="Genomic_DNA"/>
</dbReference>
<accession>A0ABV3K6R5</accession>
<dbReference type="InterPro" id="IPR046080">
    <property type="entry name" value="DUF6098"/>
</dbReference>
<gene>
    <name evidence="1" type="ORF">AB0L16_31160</name>
</gene>
<dbReference type="Proteomes" id="UP001552594">
    <property type="component" value="Unassembled WGS sequence"/>
</dbReference>
<reference evidence="1 2" key="1">
    <citation type="submission" date="2024-06" db="EMBL/GenBank/DDBJ databases">
        <title>The Natural Products Discovery Center: Release of the First 8490 Sequenced Strains for Exploring Actinobacteria Biosynthetic Diversity.</title>
        <authorList>
            <person name="Kalkreuter E."/>
            <person name="Kautsar S.A."/>
            <person name="Yang D."/>
            <person name="Bader C.D."/>
            <person name="Teijaro C.N."/>
            <person name="Fluegel L."/>
            <person name="Davis C.M."/>
            <person name="Simpson J.R."/>
            <person name="Lauterbach L."/>
            <person name="Steele A.D."/>
            <person name="Gui C."/>
            <person name="Meng S."/>
            <person name="Li G."/>
            <person name="Viehrig K."/>
            <person name="Ye F."/>
            <person name="Su P."/>
            <person name="Kiefer A.F."/>
            <person name="Nichols A."/>
            <person name="Cepeda A.J."/>
            <person name="Yan W."/>
            <person name="Fan B."/>
            <person name="Jiang Y."/>
            <person name="Adhikari A."/>
            <person name="Zheng C.-J."/>
            <person name="Schuster L."/>
            <person name="Cowan T.M."/>
            <person name="Smanski M.J."/>
            <person name="Chevrette M.G."/>
            <person name="De Carvalho L.P.S."/>
            <person name="Shen B."/>
        </authorList>
    </citation>
    <scope>NUCLEOTIDE SEQUENCE [LARGE SCALE GENOMIC DNA]</scope>
    <source>
        <strain evidence="1 2">NPDC052347</strain>
    </source>
</reference>
<sequence length="150" mass="16909">MSSNAPDDLPTLRSLDELAAWMTRARHLYVRWSRGPGADLSASSSTDELTGTAMPGLSANCLDVESWWENRPVRLWAARRLYDYSHLPRLRGEGVRPWLLRGHEAARGPDNEPLVCDVEPLAWISQEVIDEATREIDGQPGPWGPVRRRP</sequence>
<organism evidence="1 2">
    <name type="scientific">Streptomyces orinoci</name>
    <name type="common">Streptoverticillium orinoci</name>
    <dbReference type="NCBI Taxonomy" id="67339"/>
    <lineage>
        <taxon>Bacteria</taxon>
        <taxon>Bacillati</taxon>
        <taxon>Actinomycetota</taxon>
        <taxon>Actinomycetes</taxon>
        <taxon>Kitasatosporales</taxon>
        <taxon>Streptomycetaceae</taxon>
        <taxon>Streptomyces</taxon>
    </lineage>
</organism>
<proteinExistence type="predicted"/>
<evidence type="ECO:0000313" key="2">
    <source>
        <dbReference type="Proteomes" id="UP001552594"/>
    </source>
</evidence>
<evidence type="ECO:0000313" key="1">
    <source>
        <dbReference type="EMBL" id="MEV5510834.1"/>
    </source>
</evidence>
<comment type="caution">
    <text evidence="1">The sequence shown here is derived from an EMBL/GenBank/DDBJ whole genome shotgun (WGS) entry which is preliminary data.</text>
</comment>
<dbReference type="Pfam" id="PF19593">
    <property type="entry name" value="DUF6098"/>
    <property type="match status" value="1"/>
</dbReference>
<dbReference type="RefSeq" id="WP_109280500.1">
    <property type="nucleotide sequence ID" value="NZ_JBFAUK010000041.1"/>
</dbReference>